<dbReference type="AlphaFoldDB" id="A0A3M7SWM2"/>
<comment type="caution">
    <text evidence="1">The sequence shown here is derived from an EMBL/GenBank/DDBJ whole genome shotgun (WGS) entry which is preliminary data.</text>
</comment>
<evidence type="ECO:0000313" key="1">
    <source>
        <dbReference type="EMBL" id="RNA40077.1"/>
    </source>
</evidence>
<gene>
    <name evidence="1" type="ORF">BpHYR1_022533</name>
</gene>
<name>A0A3M7SWM2_BRAPC</name>
<organism evidence="1 2">
    <name type="scientific">Brachionus plicatilis</name>
    <name type="common">Marine rotifer</name>
    <name type="synonym">Brachionus muelleri</name>
    <dbReference type="NCBI Taxonomy" id="10195"/>
    <lineage>
        <taxon>Eukaryota</taxon>
        <taxon>Metazoa</taxon>
        <taxon>Spiralia</taxon>
        <taxon>Gnathifera</taxon>
        <taxon>Rotifera</taxon>
        <taxon>Eurotatoria</taxon>
        <taxon>Monogononta</taxon>
        <taxon>Pseudotrocha</taxon>
        <taxon>Ploima</taxon>
        <taxon>Brachionidae</taxon>
        <taxon>Brachionus</taxon>
    </lineage>
</organism>
<dbReference type="EMBL" id="REGN01000680">
    <property type="protein sequence ID" value="RNA40077.1"/>
    <property type="molecule type" value="Genomic_DNA"/>
</dbReference>
<accession>A0A3M7SWM2</accession>
<evidence type="ECO:0000313" key="2">
    <source>
        <dbReference type="Proteomes" id="UP000276133"/>
    </source>
</evidence>
<sequence length="358" mass="41684">MEFEISKLKALQYKVALSVAIIRNKPNNLNLDQYLKLLRINFSQIHGQFSNQIHDLKSKLLEAKREIFYLKNKDSLSQNEGQISFEIKNSTQPFELTEQYKLNVEFITNIVKLKSVNKNFKFDQNINHQMLKDCLNQQHSNEQSSLIVSDTIESVNQSQNKEAEGNSSSLTFPMESILHGIQVFVNLFEVEWFYSVRNMLIDQIVSFIDELVKFVAKFKSNQRDCQKLNFFNQILIVLSTSDCLLNPILFAIINTLKIVIEYLSDLYRFLQLNESLENGDKQSKKTELDNLCENCVVLTECVYSIVRLRQLDYYTPISTHIKKNLNQILNNLFINLTDTFPLIAIQLSKLIQLLSLFK</sequence>
<proteinExistence type="predicted"/>
<dbReference type="Proteomes" id="UP000276133">
    <property type="component" value="Unassembled WGS sequence"/>
</dbReference>
<dbReference type="OrthoDB" id="10441297at2759"/>
<keyword evidence="2" id="KW-1185">Reference proteome</keyword>
<reference evidence="1 2" key="1">
    <citation type="journal article" date="2018" name="Sci. Rep.">
        <title>Genomic signatures of local adaptation to the degree of environmental predictability in rotifers.</title>
        <authorList>
            <person name="Franch-Gras L."/>
            <person name="Hahn C."/>
            <person name="Garcia-Roger E.M."/>
            <person name="Carmona M.J."/>
            <person name="Serra M."/>
            <person name="Gomez A."/>
        </authorList>
    </citation>
    <scope>NUCLEOTIDE SEQUENCE [LARGE SCALE GENOMIC DNA]</scope>
    <source>
        <strain evidence="1">HYR1</strain>
    </source>
</reference>
<protein>
    <submittedName>
        <fullName evidence="1">Uncharacterized protein</fullName>
    </submittedName>
</protein>